<feature type="domain" description="Aminoacyl-transfer RNA synthetases class-II family profile" evidence="13">
    <location>
        <begin position="21"/>
        <end position="323"/>
    </location>
</feature>
<keyword evidence="5 11" id="KW-0436">Ligase</keyword>
<evidence type="ECO:0000256" key="1">
    <source>
        <dbReference type="ARBA" id="ARBA00004496"/>
    </source>
</evidence>
<dbReference type="CDD" id="cd00773">
    <property type="entry name" value="HisRS-like_core"/>
    <property type="match status" value="1"/>
</dbReference>
<evidence type="ECO:0000256" key="11">
    <source>
        <dbReference type="HAMAP-Rule" id="MF_00127"/>
    </source>
</evidence>
<dbReference type="InterPro" id="IPR015807">
    <property type="entry name" value="His-tRNA-ligase"/>
</dbReference>
<dbReference type="AlphaFoldDB" id="A4BSV4"/>
<dbReference type="Pfam" id="PF13393">
    <property type="entry name" value="tRNA-synt_His"/>
    <property type="match status" value="1"/>
</dbReference>
<evidence type="ECO:0000256" key="12">
    <source>
        <dbReference type="PIRSR" id="PIRSR001549-1"/>
    </source>
</evidence>
<evidence type="ECO:0000259" key="13">
    <source>
        <dbReference type="PROSITE" id="PS50862"/>
    </source>
</evidence>
<dbReference type="Proteomes" id="UP000003374">
    <property type="component" value="Unassembled WGS sequence"/>
</dbReference>
<dbReference type="eggNOG" id="COG0124">
    <property type="taxonomic scope" value="Bacteria"/>
</dbReference>
<comment type="subcellular location">
    <subcellularLocation>
        <location evidence="1 11">Cytoplasm</location>
    </subcellularLocation>
</comment>
<feature type="binding site" evidence="12">
    <location>
        <position position="127"/>
    </location>
    <ligand>
        <name>L-histidine</name>
        <dbReference type="ChEBI" id="CHEBI:57595"/>
    </ligand>
</feature>
<dbReference type="InterPro" id="IPR033656">
    <property type="entry name" value="HisRS_anticodon"/>
</dbReference>
<dbReference type="PIRSF" id="PIRSF001549">
    <property type="entry name" value="His-tRNA_synth"/>
    <property type="match status" value="1"/>
</dbReference>
<evidence type="ECO:0000313" key="14">
    <source>
        <dbReference type="EMBL" id="EAR21198.1"/>
    </source>
</evidence>
<dbReference type="SUPFAM" id="SSF52954">
    <property type="entry name" value="Class II aaRS ABD-related"/>
    <property type="match status" value="1"/>
</dbReference>
<gene>
    <name evidence="11" type="primary">hisS</name>
    <name evidence="14" type="ORF">NB231_00715</name>
</gene>
<dbReference type="PANTHER" id="PTHR43707">
    <property type="entry name" value="HISTIDYL-TRNA SYNTHETASE"/>
    <property type="match status" value="1"/>
</dbReference>
<keyword evidence="8 11" id="KW-0648">Protein biosynthesis</keyword>
<dbReference type="HAMAP" id="MF_00127">
    <property type="entry name" value="His_tRNA_synth"/>
    <property type="match status" value="1"/>
</dbReference>
<reference evidence="14 15" key="1">
    <citation type="submission" date="2006-02" db="EMBL/GenBank/DDBJ databases">
        <authorList>
            <person name="Waterbury J."/>
            <person name="Ferriera S."/>
            <person name="Johnson J."/>
            <person name="Kravitz S."/>
            <person name="Halpern A."/>
            <person name="Remington K."/>
            <person name="Beeson K."/>
            <person name="Tran B."/>
            <person name="Rogers Y.-H."/>
            <person name="Friedman R."/>
            <person name="Venter J.C."/>
        </authorList>
    </citation>
    <scope>NUCLEOTIDE SEQUENCE [LARGE SCALE GENOMIC DNA]</scope>
    <source>
        <strain evidence="14 15">Nb-231</strain>
    </source>
</reference>
<dbReference type="CDD" id="cd00859">
    <property type="entry name" value="HisRS_anticodon"/>
    <property type="match status" value="1"/>
</dbReference>
<dbReference type="InterPro" id="IPR004154">
    <property type="entry name" value="Anticodon-bd"/>
</dbReference>
<keyword evidence="9 11" id="KW-0030">Aminoacyl-tRNA synthetase</keyword>
<comment type="similarity">
    <text evidence="2 11">Belongs to the class-II aminoacyl-tRNA synthetase family.</text>
</comment>
<dbReference type="RefSeq" id="WP_004998822.1">
    <property type="nucleotide sequence ID" value="NZ_CH672427.1"/>
</dbReference>
<dbReference type="InterPro" id="IPR045864">
    <property type="entry name" value="aa-tRNA-synth_II/BPL/LPL"/>
</dbReference>
<keyword evidence="15" id="KW-1185">Reference proteome</keyword>
<dbReference type="FunFam" id="3.30.930.10:FF:000005">
    <property type="entry name" value="Histidine--tRNA ligase"/>
    <property type="match status" value="1"/>
</dbReference>
<accession>A4BSV4</accession>
<evidence type="ECO:0000256" key="2">
    <source>
        <dbReference type="ARBA" id="ARBA00008226"/>
    </source>
</evidence>
<comment type="caution">
    <text evidence="14">The sequence shown here is derived from an EMBL/GenBank/DDBJ whole genome shotgun (WGS) entry which is preliminary data.</text>
</comment>
<protein>
    <recommendedName>
        <fullName evidence="11">Histidine--tRNA ligase</fullName>
        <ecNumber evidence="11">6.1.1.21</ecNumber>
    </recommendedName>
    <alternativeName>
        <fullName evidence="11">Histidyl-tRNA synthetase</fullName>
        <shortName evidence="11">HisRS</shortName>
    </alternativeName>
</protein>
<dbReference type="STRING" id="314278.NB231_00715"/>
<dbReference type="EC" id="6.1.1.21" evidence="11"/>
<dbReference type="GO" id="GO:0004821">
    <property type="term" value="F:histidine-tRNA ligase activity"/>
    <property type="evidence" value="ECO:0007669"/>
    <property type="project" value="UniProtKB-UniRule"/>
</dbReference>
<dbReference type="PROSITE" id="PS50862">
    <property type="entry name" value="AA_TRNA_LIGASE_II"/>
    <property type="match status" value="1"/>
</dbReference>
<dbReference type="GO" id="GO:0006427">
    <property type="term" value="P:histidyl-tRNA aminoacylation"/>
    <property type="evidence" value="ECO:0007669"/>
    <property type="project" value="UniProtKB-UniRule"/>
</dbReference>
<name>A4BSV4_9GAMM</name>
<sequence>MGKLIQGIRGFNDILCEATPVWRFVETTVCEILDSYGYEEIRLPVVEKTALFARAIGEVTDIVEKEMYTFEDRNGESLTLRPEGTAGCVRACIQHGLLHKGQPRVWYGGAMFRYERPQKGRYRQFHQIGAEVFGVPGPDIDAEMILMTGRMLRSLGLLDLQLQINSLGIPASRAEYRERLVSYFRRHHEQLDEEAQRRLHTNPLRILDSKSLAMQPLIAAAPSILEHLDATSQAHIEQITAILDTAGIAYTLNPRLVRGLDYYTRTVFEWTSERLGAQGAVCAGGRYDGLVEQIGGPPTPAIGFAAGIERLVTLTAAAECVPPEPALHAYLVVVGEEAVAPAYRLVERLRDHLPRVRLRVNSGGGSFKSQFKRADRSGARYALIFAAEELATARVSVKDLRERTDQRRLSEAELIELLAECIAG</sequence>
<keyword evidence="7 11" id="KW-0067">ATP-binding</keyword>
<dbReference type="HOGENOM" id="CLU_025113_1_1_6"/>
<evidence type="ECO:0000256" key="6">
    <source>
        <dbReference type="ARBA" id="ARBA00022741"/>
    </source>
</evidence>
<evidence type="ECO:0000256" key="10">
    <source>
        <dbReference type="ARBA" id="ARBA00047639"/>
    </source>
</evidence>
<dbReference type="InterPro" id="IPR004516">
    <property type="entry name" value="HisRS/HisZ"/>
</dbReference>
<dbReference type="GO" id="GO:0005524">
    <property type="term" value="F:ATP binding"/>
    <property type="evidence" value="ECO:0007669"/>
    <property type="project" value="UniProtKB-UniRule"/>
</dbReference>
<dbReference type="SUPFAM" id="SSF55681">
    <property type="entry name" value="Class II aaRS and biotin synthetases"/>
    <property type="match status" value="1"/>
</dbReference>
<dbReference type="Gene3D" id="3.40.50.800">
    <property type="entry name" value="Anticodon-binding domain"/>
    <property type="match status" value="1"/>
</dbReference>
<feature type="binding site" evidence="12">
    <location>
        <position position="131"/>
    </location>
    <ligand>
        <name>L-histidine</name>
        <dbReference type="ChEBI" id="CHEBI:57595"/>
    </ligand>
</feature>
<dbReference type="InterPro" id="IPR036621">
    <property type="entry name" value="Anticodon-bd_dom_sf"/>
</dbReference>
<keyword evidence="6 11" id="KW-0547">Nucleotide-binding</keyword>
<evidence type="ECO:0000256" key="4">
    <source>
        <dbReference type="ARBA" id="ARBA00022490"/>
    </source>
</evidence>
<evidence type="ECO:0000313" key="15">
    <source>
        <dbReference type="Proteomes" id="UP000003374"/>
    </source>
</evidence>
<dbReference type="OrthoDB" id="9800814at2"/>
<feature type="binding site" evidence="12">
    <location>
        <begin position="83"/>
        <end position="85"/>
    </location>
    <ligand>
        <name>L-histidine</name>
        <dbReference type="ChEBI" id="CHEBI:57595"/>
    </ligand>
</feature>
<dbReference type="NCBIfam" id="TIGR00442">
    <property type="entry name" value="hisS"/>
    <property type="match status" value="1"/>
</dbReference>
<evidence type="ECO:0000256" key="5">
    <source>
        <dbReference type="ARBA" id="ARBA00022598"/>
    </source>
</evidence>
<evidence type="ECO:0000256" key="3">
    <source>
        <dbReference type="ARBA" id="ARBA00011738"/>
    </source>
</evidence>
<dbReference type="Gene3D" id="3.30.930.10">
    <property type="entry name" value="Bira Bifunctional Protein, Domain 2"/>
    <property type="match status" value="1"/>
</dbReference>
<dbReference type="Pfam" id="PF03129">
    <property type="entry name" value="HGTP_anticodon"/>
    <property type="match status" value="1"/>
</dbReference>
<evidence type="ECO:0000256" key="9">
    <source>
        <dbReference type="ARBA" id="ARBA00023146"/>
    </source>
</evidence>
<dbReference type="PANTHER" id="PTHR43707:SF1">
    <property type="entry name" value="HISTIDINE--TRNA LIGASE, MITOCHONDRIAL-RELATED"/>
    <property type="match status" value="1"/>
</dbReference>
<feature type="binding site" evidence="12">
    <location>
        <position position="113"/>
    </location>
    <ligand>
        <name>L-histidine</name>
        <dbReference type="ChEBI" id="CHEBI:57595"/>
    </ligand>
</feature>
<dbReference type="EMBL" id="AAOF01000011">
    <property type="protein sequence ID" value="EAR21198.1"/>
    <property type="molecule type" value="Genomic_DNA"/>
</dbReference>
<comment type="catalytic activity">
    <reaction evidence="10 11">
        <text>tRNA(His) + L-histidine + ATP = L-histidyl-tRNA(His) + AMP + diphosphate + H(+)</text>
        <dbReference type="Rhea" id="RHEA:17313"/>
        <dbReference type="Rhea" id="RHEA-COMP:9665"/>
        <dbReference type="Rhea" id="RHEA-COMP:9689"/>
        <dbReference type="ChEBI" id="CHEBI:15378"/>
        <dbReference type="ChEBI" id="CHEBI:30616"/>
        <dbReference type="ChEBI" id="CHEBI:33019"/>
        <dbReference type="ChEBI" id="CHEBI:57595"/>
        <dbReference type="ChEBI" id="CHEBI:78442"/>
        <dbReference type="ChEBI" id="CHEBI:78527"/>
        <dbReference type="ChEBI" id="CHEBI:456215"/>
        <dbReference type="EC" id="6.1.1.21"/>
    </reaction>
</comment>
<evidence type="ECO:0000256" key="7">
    <source>
        <dbReference type="ARBA" id="ARBA00022840"/>
    </source>
</evidence>
<dbReference type="InterPro" id="IPR041715">
    <property type="entry name" value="HisRS-like_core"/>
</dbReference>
<dbReference type="InterPro" id="IPR006195">
    <property type="entry name" value="aa-tRNA-synth_II"/>
</dbReference>
<dbReference type="GO" id="GO:0005737">
    <property type="term" value="C:cytoplasm"/>
    <property type="evidence" value="ECO:0007669"/>
    <property type="project" value="UniProtKB-SubCell"/>
</dbReference>
<proteinExistence type="inferred from homology"/>
<keyword evidence="4 11" id="KW-0963">Cytoplasm</keyword>
<evidence type="ECO:0000256" key="8">
    <source>
        <dbReference type="ARBA" id="ARBA00022917"/>
    </source>
</evidence>
<feature type="binding site" evidence="12">
    <location>
        <position position="258"/>
    </location>
    <ligand>
        <name>L-histidine</name>
        <dbReference type="ChEBI" id="CHEBI:57595"/>
    </ligand>
</feature>
<organism evidence="14 15">
    <name type="scientific">Nitrococcus mobilis Nb-231</name>
    <dbReference type="NCBI Taxonomy" id="314278"/>
    <lineage>
        <taxon>Bacteria</taxon>
        <taxon>Pseudomonadati</taxon>
        <taxon>Pseudomonadota</taxon>
        <taxon>Gammaproteobacteria</taxon>
        <taxon>Chromatiales</taxon>
        <taxon>Ectothiorhodospiraceae</taxon>
        <taxon>Nitrococcus</taxon>
    </lineage>
</organism>
<comment type="subunit">
    <text evidence="3 11">Homodimer.</text>
</comment>
<feature type="binding site" evidence="12">
    <location>
        <begin position="262"/>
        <end position="263"/>
    </location>
    <ligand>
        <name>L-histidine</name>
        <dbReference type="ChEBI" id="CHEBI:57595"/>
    </ligand>
</feature>